<comment type="caution">
    <text evidence="2">The sequence shown here is derived from an EMBL/GenBank/DDBJ whole genome shotgun (WGS) entry which is preliminary data.</text>
</comment>
<dbReference type="EMBL" id="WXEW01000003">
    <property type="protein sequence ID" value="NAS22412.1"/>
    <property type="molecule type" value="Genomic_DNA"/>
</dbReference>
<dbReference type="PANTHER" id="PTHR12001">
    <property type="entry name" value="GERANYLGERANYL PYROPHOSPHATE SYNTHASE"/>
    <property type="match status" value="1"/>
</dbReference>
<organism evidence="2 3">
    <name type="scientific">Herbidospora solisilvae</name>
    <dbReference type="NCBI Taxonomy" id="2696284"/>
    <lineage>
        <taxon>Bacteria</taxon>
        <taxon>Bacillati</taxon>
        <taxon>Actinomycetota</taxon>
        <taxon>Actinomycetes</taxon>
        <taxon>Streptosporangiales</taxon>
        <taxon>Streptosporangiaceae</taxon>
        <taxon>Herbidospora</taxon>
    </lineage>
</organism>
<dbReference type="InterPro" id="IPR008949">
    <property type="entry name" value="Isoprenoid_synthase_dom_sf"/>
</dbReference>
<evidence type="ECO:0000313" key="3">
    <source>
        <dbReference type="Proteomes" id="UP000479526"/>
    </source>
</evidence>
<dbReference type="SUPFAM" id="SSF48576">
    <property type="entry name" value="Terpenoid synthases"/>
    <property type="match status" value="1"/>
</dbReference>
<name>A0A7C9NH76_9ACTN</name>
<sequence>MGVADLLNATRELIEPAHRAAIDRLSPELRHVAGYHIGWWDEQGRPRRGGQGRFVRPALALGCARAAGGHAHDAVPMAVATELVNDFSLLHDDVIDGDAVRRERPAAWTVFGLSEALLTGDALLAVAMALVGPAGVRTLADALLDLCHGQASDLAFVTRPEVSLAECMTMAENKTGALLGAACELGALAGGAREVHVFREFGTRLGLAFRLTDDLRSLTADLACRRKSLPVVAALNSGTQVAVLLAESLNGEPDPAAEADLVEQTGAREWALREADRQVELAFAALGHGATPELRLLADLSVGRGR</sequence>
<dbReference type="GO" id="GO:0004659">
    <property type="term" value="F:prenyltransferase activity"/>
    <property type="evidence" value="ECO:0007669"/>
    <property type="project" value="InterPro"/>
</dbReference>
<dbReference type="AlphaFoldDB" id="A0A7C9NH76"/>
<keyword evidence="1" id="KW-0808">Transferase</keyword>
<accession>A0A7C9NH76</accession>
<dbReference type="InterPro" id="IPR000092">
    <property type="entry name" value="Polyprenyl_synt"/>
</dbReference>
<dbReference type="Proteomes" id="UP000479526">
    <property type="component" value="Unassembled WGS sequence"/>
</dbReference>
<proteinExistence type="inferred from homology"/>
<dbReference type="SFLD" id="SFLDS00005">
    <property type="entry name" value="Isoprenoid_Synthase_Type_I"/>
    <property type="match status" value="1"/>
</dbReference>
<dbReference type="Pfam" id="PF00348">
    <property type="entry name" value="polyprenyl_synt"/>
    <property type="match status" value="1"/>
</dbReference>
<evidence type="ECO:0000313" key="2">
    <source>
        <dbReference type="EMBL" id="NAS22412.1"/>
    </source>
</evidence>
<protein>
    <submittedName>
        <fullName evidence="2">Polyprenyl synthetase family protein</fullName>
    </submittedName>
</protein>
<reference evidence="2 3" key="1">
    <citation type="submission" date="2020-01" db="EMBL/GenBank/DDBJ databases">
        <title>Herbidospora sp. NEAU-GS84 nov., a novel actinomycete isolated from soil.</title>
        <authorList>
            <person name="Han L."/>
        </authorList>
    </citation>
    <scope>NUCLEOTIDE SEQUENCE [LARGE SCALE GENOMIC DNA]</scope>
    <source>
        <strain evidence="2 3">NEAU-GS84</strain>
    </source>
</reference>
<evidence type="ECO:0000256" key="1">
    <source>
        <dbReference type="RuleBase" id="RU004466"/>
    </source>
</evidence>
<keyword evidence="3" id="KW-1185">Reference proteome</keyword>
<dbReference type="Gene3D" id="1.10.600.10">
    <property type="entry name" value="Farnesyl Diphosphate Synthase"/>
    <property type="match status" value="1"/>
</dbReference>
<comment type="similarity">
    <text evidence="1">Belongs to the FPP/GGPP synthase family.</text>
</comment>
<dbReference type="GO" id="GO:0008299">
    <property type="term" value="P:isoprenoid biosynthetic process"/>
    <property type="evidence" value="ECO:0007669"/>
    <property type="project" value="InterPro"/>
</dbReference>
<dbReference type="PANTHER" id="PTHR12001:SF86">
    <property type="entry name" value="GERANYLGERANYL DIPHOSPHATE SYNTHASE"/>
    <property type="match status" value="1"/>
</dbReference>
<gene>
    <name evidence="2" type="ORF">GT755_12040</name>
</gene>